<evidence type="ECO:0000313" key="2">
    <source>
        <dbReference type="Proteomes" id="UP000321230"/>
    </source>
</evidence>
<sequence length="83" mass="9516">MPDLRFLWSHGEYPQDHAVRAINILLCALPKSPGWVKLFASDVYKMCKTLDAPRDTGVDGANHFRDHTTRLNRKIHGKHCFCP</sequence>
<reference evidence="1 2" key="1">
    <citation type="submission" date="2019-07" db="EMBL/GenBank/DDBJ databases">
        <title>Whole genome shotgun sequence of Gluconobacter wancherniae NBRC 103581.</title>
        <authorList>
            <person name="Hosoyama A."/>
            <person name="Uohara A."/>
            <person name="Ohji S."/>
            <person name="Ichikawa N."/>
        </authorList>
    </citation>
    <scope>NUCLEOTIDE SEQUENCE [LARGE SCALE GENOMIC DNA]</scope>
    <source>
        <strain evidence="1 2">NBRC 103581</strain>
    </source>
</reference>
<comment type="caution">
    <text evidence="1">The sequence shown here is derived from an EMBL/GenBank/DDBJ whole genome shotgun (WGS) entry which is preliminary data.</text>
</comment>
<evidence type="ECO:0000313" key="1">
    <source>
        <dbReference type="EMBL" id="GEK93394.1"/>
    </source>
</evidence>
<keyword evidence="2" id="KW-1185">Reference proteome</keyword>
<proteinExistence type="predicted"/>
<dbReference type="Proteomes" id="UP000321230">
    <property type="component" value="Unassembled WGS sequence"/>
</dbReference>
<dbReference type="AlphaFoldDB" id="A0A511AYV8"/>
<accession>A0A511AYV8</accession>
<gene>
    <name evidence="1" type="ORF">GWA01_11640</name>
</gene>
<protein>
    <submittedName>
        <fullName evidence="1">Uncharacterized protein</fullName>
    </submittedName>
</protein>
<dbReference type="EMBL" id="BJUZ01000001">
    <property type="protein sequence ID" value="GEK93394.1"/>
    <property type="molecule type" value="Genomic_DNA"/>
</dbReference>
<organism evidence="1 2">
    <name type="scientific">Gluconobacter wancherniae NBRC 103581</name>
    <dbReference type="NCBI Taxonomy" id="656744"/>
    <lineage>
        <taxon>Bacteria</taxon>
        <taxon>Pseudomonadati</taxon>
        <taxon>Pseudomonadota</taxon>
        <taxon>Alphaproteobacteria</taxon>
        <taxon>Acetobacterales</taxon>
        <taxon>Acetobacteraceae</taxon>
        <taxon>Gluconobacter</taxon>
    </lineage>
</organism>
<name>A0A511AYV8_9PROT</name>